<evidence type="ECO:0000313" key="2">
    <source>
        <dbReference type="Proteomes" id="UP000639396"/>
    </source>
</evidence>
<keyword evidence="2" id="KW-1185">Reference proteome</keyword>
<evidence type="ECO:0000313" key="1">
    <source>
        <dbReference type="EMBL" id="MBD2862982.1"/>
    </source>
</evidence>
<dbReference type="AlphaFoldDB" id="A0A927H0B8"/>
<reference evidence="1" key="1">
    <citation type="submission" date="2020-09" db="EMBL/GenBank/DDBJ databases">
        <title>A novel bacterium of genus Paenibacillus, isolated from South China Sea.</title>
        <authorList>
            <person name="Huang H."/>
            <person name="Mo K."/>
            <person name="Hu Y."/>
        </authorList>
    </citation>
    <scope>NUCLEOTIDE SEQUENCE</scope>
    <source>
        <strain evidence="1">IB182363</strain>
    </source>
</reference>
<organism evidence="1 2">
    <name type="scientific">Paenibacillus oceani</name>
    <dbReference type="NCBI Taxonomy" id="2772510"/>
    <lineage>
        <taxon>Bacteria</taxon>
        <taxon>Bacillati</taxon>
        <taxon>Bacillota</taxon>
        <taxon>Bacilli</taxon>
        <taxon>Bacillales</taxon>
        <taxon>Paenibacillaceae</taxon>
        <taxon>Paenibacillus</taxon>
    </lineage>
</organism>
<comment type="caution">
    <text evidence="1">The sequence shown here is derived from an EMBL/GenBank/DDBJ whole genome shotgun (WGS) entry which is preliminary data.</text>
</comment>
<gene>
    <name evidence="1" type="ORF">IDH45_13400</name>
</gene>
<name>A0A927H0B8_9BACL</name>
<dbReference type="RefSeq" id="WP_190928380.1">
    <property type="nucleotide sequence ID" value="NZ_JACXJA010000016.1"/>
</dbReference>
<proteinExistence type="predicted"/>
<dbReference type="EMBL" id="JACXJA010000016">
    <property type="protein sequence ID" value="MBD2862982.1"/>
    <property type="molecule type" value="Genomic_DNA"/>
</dbReference>
<dbReference type="Proteomes" id="UP000639396">
    <property type="component" value="Unassembled WGS sequence"/>
</dbReference>
<protein>
    <submittedName>
        <fullName evidence="1">Uncharacterized protein</fullName>
    </submittedName>
</protein>
<accession>A0A927H0B8</accession>
<sequence>MASCLPWKYKNVTPAVFRSLQTLGKQKGITIPSTPSGTFTVKVAGMQVSFQYAWDGKTGQLMLKCVSKPPLLGCSTIKGFADKIVAESGGKSE</sequence>